<feature type="coiled-coil region" evidence="9">
    <location>
        <begin position="135"/>
        <end position="192"/>
    </location>
</feature>
<evidence type="ECO:0000256" key="2">
    <source>
        <dbReference type="ARBA" id="ARBA00007603"/>
    </source>
</evidence>
<keyword evidence="4" id="KW-0813">Transport</keyword>
<evidence type="ECO:0000313" key="13">
    <source>
        <dbReference type="Proteomes" id="UP000193719"/>
    </source>
</evidence>
<evidence type="ECO:0000259" key="11">
    <source>
        <dbReference type="Pfam" id="PF12022"/>
    </source>
</evidence>
<reference evidence="12 13" key="1">
    <citation type="submission" date="2016-08" db="EMBL/GenBank/DDBJ databases">
        <title>Genomes of anaerobic fungi encode conserved fungal cellulosomes for biomass hydrolysis.</title>
        <authorList>
            <consortium name="DOE Joint Genome Institute"/>
            <person name="Haitjema C.H."/>
            <person name="Gilmore S.P."/>
            <person name="Henske J.K."/>
            <person name="Solomon K.V."/>
            <person name="De Groot R."/>
            <person name="Kuo A."/>
            <person name="Mondo S.J."/>
            <person name="Salamov A.A."/>
            <person name="Labutti K."/>
            <person name="Zhao Z."/>
            <person name="Chiniquy J."/>
            <person name="Barry K."/>
            <person name="Brewer H.M."/>
            <person name="Purvine S.O."/>
            <person name="Wright A.T."/>
            <person name="Boxma B."/>
            <person name="Van Alen T."/>
            <person name="Hackstein J.H."/>
            <person name="Baker S.E."/>
            <person name="Grigoriev I.V."/>
            <person name="O'Malley M.A."/>
        </authorList>
    </citation>
    <scope>NUCLEOTIDE SEQUENCE [LARGE SCALE GENOMIC DNA]</scope>
    <source>
        <strain evidence="13">finn</strain>
    </source>
</reference>
<feature type="domain" description="Conserved oligomeric Golgi complex subunit 2 N-terminal" evidence="10">
    <location>
        <begin position="46"/>
        <end position="117"/>
    </location>
</feature>
<dbReference type="STRING" id="1754191.A0A1Y1VIM5"/>
<protein>
    <recommendedName>
        <fullName evidence="3">Conserved oligomeric Golgi complex subunit 2</fullName>
    </recommendedName>
    <alternativeName>
        <fullName evidence="8">Component of oligomeric Golgi complex 2</fullName>
    </alternativeName>
</protein>
<keyword evidence="5" id="KW-0653">Protein transport</keyword>
<reference evidence="12 13" key="2">
    <citation type="submission" date="2016-08" db="EMBL/GenBank/DDBJ databases">
        <title>Pervasive Adenine N6-methylation of Active Genes in Fungi.</title>
        <authorList>
            <consortium name="DOE Joint Genome Institute"/>
            <person name="Mondo S.J."/>
            <person name="Dannebaum R.O."/>
            <person name="Kuo R.C."/>
            <person name="Labutti K."/>
            <person name="Haridas S."/>
            <person name="Kuo A."/>
            <person name="Salamov A."/>
            <person name="Ahrendt S.R."/>
            <person name="Lipzen A."/>
            <person name="Sullivan W."/>
            <person name="Andreopoulos W.B."/>
            <person name="Clum A."/>
            <person name="Lindquist E."/>
            <person name="Daum C."/>
            <person name="Ramamoorthy G.K."/>
            <person name="Gryganskyi A."/>
            <person name="Culley D."/>
            <person name="Magnuson J.K."/>
            <person name="James T.Y."/>
            <person name="O'Malley M.A."/>
            <person name="Stajich J.E."/>
            <person name="Spatafora J.W."/>
            <person name="Visel A."/>
            <person name="Grigoriev I.V."/>
        </authorList>
    </citation>
    <scope>NUCLEOTIDE SEQUENCE [LARGE SCALE GENOMIC DNA]</scope>
    <source>
        <strain evidence="13">finn</strain>
    </source>
</reference>
<dbReference type="InterPro" id="IPR024602">
    <property type="entry name" value="COG_su2_N"/>
</dbReference>
<dbReference type="GO" id="GO:0007030">
    <property type="term" value="P:Golgi organization"/>
    <property type="evidence" value="ECO:0007669"/>
    <property type="project" value="InterPro"/>
</dbReference>
<feature type="domain" description="COG complex component COG2 C-terminal" evidence="11">
    <location>
        <begin position="426"/>
        <end position="747"/>
    </location>
</feature>
<evidence type="ECO:0000256" key="6">
    <source>
        <dbReference type="ARBA" id="ARBA00023034"/>
    </source>
</evidence>
<keyword evidence="13" id="KW-1185">Reference proteome</keyword>
<evidence type="ECO:0000256" key="8">
    <source>
        <dbReference type="ARBA" id="ARBA00031344"/>
    </source>
</evidence>
<evidence type="ECO:0000256" key="7">
    <source>
        <dbReference type="ARBA" id="ARBA00023136"/>
    </source>
</evidence>
<dbReference type="Pfam" id="PF06148">
    <property type="entry name" value="COG2_N"/>
    <property type="match status" value="1"/>
</dbReference>
<dbReference type="OrthoDB" id="332281at2759"/>
<dbReference type="AlphaFoldDB" id="A0A1Y1VIM5"/>
<evidence type="ECO:0000256" key="5">
    <source>
        <dbReference type="ARBA" id="ARBA00022927"/>
    </source>
</evidence>
<dbReference type="InterPro" id="IPR024603">
    <property type="entry name" value="COG_complex_COG2_C"/>
</dbReference>
<dbReference type="Proteomes" id="UP000193719">
    <property type="component" value="Unassembled WGS sequence"/>
</dbReference>
<feature type="coiled-coil region" evidence="9">
    <location>
        <begin position="243"/>
        <end position="270"/>
    </location>
</feature>
<comment type="similarity">
    <text evidence="2">Belongs to the COG2 family.</text>
</comment>
<sequence length="756" mass="88411">MDSQQNQQNNIMIHPDKNISSSTIDMTKLNNMDSININELDKLIVSFERSAFMNPGFSPETFLMDRRHIELNKIKKDLHEHLKELKVELVELINHNYTDFIDLSTILVGTDKLINNLKYPLINMRRDVEDVKNIYQDVITELETKLNKRSELREKKACLQLYININNSIKKIEELLKTVTELENDKTEIDSKTMLLDCKKIERIAVEYNQLQYFVDKGKGLKFISNIDWKITKIKDNILSSLEEMLTRSLNGLQNKKEKEDEELEQLLVQCLRTYELIDKIEEVEEIIRKVLVKPFISKKITKNSLEFDPLAFSTFPKNSKEANPLIEMYNRIIEFIRVNCWTIIKITNSILSDTRFDIFTNSFWVEMSTTIINEISMIFAPGIPEVFLKNYICTMDFVAEFETFFSSKKKVENFRNSQYYIDFMKHWQLPIYFQIRYKNIITTFEEYLVPNSKLLEELSNYEINKLDEISITANKKLIESIKFCWSDQVYLHLLTHKFWKLTMQIKSIESSPSPLKNASALTSASAIKMSQSNTGINNMNTSTDADLLYPKPFVVLYFNIINIYNEIITTTQEVVKSRISNLDNMRNILNENVKSSLNNLTGFLPIIQEKICSILIKNCSDVIINMIKNIPTIYRRTNKEPPTKHSIWIPTIYQSLHTFLDQYKSMNDTIKKEWIKKVVTDVTLCYNACVNDTLKAVRELEGSLKRLKKVKKGGFNSSNSSLNLFNGNKEMMSDEDKIRLQMELDVQQYGEEVIL</sequence>
<proteinExistence type="inferred from homology"/>
<evidence type="ECO:0000256" key="4">
    <source>
        <dbReference type="ARBA" id="ARBA00022448"/>
    </source>
</evidence>
<dbReference type="Pfam" id="PF12022">
    <property type="entry name" value="COG2_C"/>
    <property type="match status" value="1"/>
</dbReference>
<accession>A0A1Y1VIM5</accession>
<dbReference type="GO" id="GO:0000139">
    <property type="term" value="C:Golgi membrane"/>
    <property type="evidence" value="ECO:0007669"/>
    <property type="project" value="UniProtKB-SubCell"/>
</dbReference>
<organism evidence="12 13">
    <name type="scientific">Piromyces finnis</name>
    <dbReference type="NCBI Taxonomy" id="1754191"/>
    <lineage>
        <taxon>Eukaryota</taxon>
        <taxon>Fungi</taxon>
        <taxon>Fungi incertae sedis</taxon>
        <taxon>Chytridiomycota</taxon>
        <taxon>Chytridiomycota incertae sedis</taxon>
        <taxon>Neocallimastigomycetes</taxon>
        <taxon>Neocallimastigales</taxon>
        <taxon>Neocallimastigaceae</taxon>
        <taxon>Piromyces</taxon>
    </lineage>
</organism>
<name>A0A1Y1VIM5_9FUNG</name>
<evidence type="ECO:0000256" key="3">
    <source>
        <dbReference type="ARBA" id="ARBA00020977"/>
    </source>
</evidence>
<dbReference type="EMBL" id="MCFH01000006">
    <property type="protein sequence ID" value="ORX57178.1"/>
    <property type="molecule type" value="Genomic_DNA"/>
</dbReference>
<dbReference type="InterPro" id="IPR009316">
    <property type="entry name" value="COG2"/>
</dbReference>
<dbReference type="GO" id="GO:0017119">
    <property type="term" value="C:Golgi transport complex"/>
    <property type="evidence" value="ECO:0007669"/>
    <property type="project" value="TreeGrafter"/>
</dbReference>
<evidence type="ECO:0000256" key="1">
    <source>
        <dbReference type="ARBA" id="ARBA00004395"/>
    </source>
</evidence>
<dbReference type="GO" id="GO:0015031">
    <property type="term" value="P:protein transport"/>
    <property type="evidence" value="ECO:0007669"/>
    <property type="project" value="UniProtKB-KW"/>
</dbReference>
<dbReference type="PANTHER" id="PTHR12961">
    <property type="entry name" value="CONSERVED OLIGOMERIC GOLGI COMPLEX COMPONENT 2"/>
    <property type="match status" value="1"/>
</dbReference>
<evidence type="ECO:0000256" key="9">
    <source>
        <dbReference type="SAM" id="Coils"/>
    </source>
</evidence>
<evidence type="ECO:0000313" key="12">
    <source>
        <dbReference type="EMBL" id="ORX57178.1"/>
    </source>
</evidence>
<evidence type="ECO:0000259" key="10">
    <source>
        <dbReference type="Pfam" id="PF06148"/>
    </source>
</evidence>
<dbReference type="GO" id="GO:0006891">
    <property type="term" value="P:intra-Golgi vesicle-mediated transport"/>
    <property type="evidence" value="ECO:0007669"/>
    <property type="project" value="TreeGrafter"/>
</dbReference>
<dbReference type="PANTHER" id="PTHR12961:SF0">
    <property type="entry name" value="CONSERVED OLIGOMERIC GOLGI COMPLEX SUBUNIT 2"/>
    <property type="match status" value="1"/>
</dbReference>
<gene>
    <name evidence="12" type="ORF">BCR36DRAFT_395302</name>
</gene>
<comment type="subcellular location">
    <subcellularLocation>
        <location evidence="1">Golgi apparatus membrane</location>
        <topology evidence="1">Peripheral membrane protein</topology>
    </subcellularLocation>
</comment>
<keyword evidence="6" id="KW-0333">Golgi apparatus</keyword>
<keyword evidence="7" id="KW-0472">Membrane</keyword>
<keyword evidence="9" id="KW-0175">Coiled coil</keyword>
<comment type="caution">
    <text evidence="12">The sequence shown here is derived from an EMBL/GenBank/DDBJ whole genome shotgun (WGS) entry which is preliminary data.</text>
</comment>